<dbReference type="InterPro" id="IPR001020">
    <property type="entry name" value="PTS_HPr_His_P_site"/>
</dbReference>
<dbReference type="AlphaFoldDB" id="A0A4R1KR56"/>
<feature type="domain" description="HPr" evidence="8">
    <location>
        <begin position="284"/>
        <end position="373"/>
    </location>
</feature>
<reference evidence="9 10" key="1">
    <citation type="submission" date="2019-03" db="EMBL/GenBank/DDBJ databases">
        <title>Genomic Encyclopedia of Type Strains, Phase IV (KMG-IV): sequencing the most valuable type-strain genomes for metagenomic binning, comparative biology and taxonomic classification.</title>
        <authorList>
            <person name="Goeker M."/>
        </authorList>
    </citation>
    <scope>NUCLEOTIDE SEQUENCE [LARGE SCALE GENOMIC DNA]</scope>
    <source>
        <strain evidence="9 10">DSM 10053</strain>
    </source>
</reference>
<organism evidence="9 10">
    <name type="scientific">Lonepinella koalarum</name>
    <dbReference type="NCBI Taxonomy" id="53417"/>
    <lineage>
        <taxon>Bacteria</taxon>
        <taxon>Pseudomonadati</taxon>
        <taxon>Pseudomonadota</taxon>
        <taxon>Gammaproteobacteria</taxon>
        <taxon>Pasteurellales</taxon>
        <taxon>Pasteurellaceae</taxon>
        <taxon>Lonepinella</taxon>
    </lineage>
</organism>
<dbReference type="GO" id="GO:0009401">
    <property type="term" value="P:phosphoenolpyruvate-dependent sugar phosphotransferase system"/>
    <property type="evidence" value="ECO:0007669"/>
    <property type="project" value="UniProtKB-KW"/>
</dbReference>
<dbReference type="SUPFAM" id="SSF55594">
    <property type="entry name" value="HPr-like"/>
    <property type="match status" value="1"/>
</dbReference>
<keyword evidence="10" id="KW-1185">Reference proteome</keyword>
<feature type="domain" description="PTS EIIA type-2" evidence="7">
    <location>
        <begin position="2"/>
        <end position="142"/>
    </location>
</feature>
<dbReference type="PROSITE" id="PS51350">
    <property type="entry name" value="PTS_HPR_DOM"/>
    <property type="match status" value="1"/>
</dbReference>
<dbReference type="GO" id="GO:0016301">
    <property type="term" value="F:kinase activity"/>
    <property type="evidence" value="ECO:0007669"/>
    <property type="project" value="UniProtKB-KW"/>
</dbReference>
<evidence type="ECO:0000256" key="3">
    <source>
        <dbReference type="ARBA" id="ARBA00022597"/>
    </source>
</evidence>
<dbReference type="PROSITE" id="PS00369">
    <property type="entry name" value="PTS_HPR_HIS"/>
    <property type="match status" value="1"/>
</dbReference>
<keyword evidence="4" id="KW-0808">Transferase</keyword>
<sequence length="373" mass="39294">MFNLPENAIHLAQTAENKQQAIEMAADALNKAGLVESGYVQGMLAREQQTSTFLGNGIAIPHGTLDTRSLVKETGVAVFQFPQGIEWGEGNIAYVVIAIAARSDEHLALLRQLTQILGDEDTAAKLAKESDVCRFRALLLGEGQNLVASAETIVLDVESDNLLTLTAINAGKLESQGAVEKSFVSDVISSPALPLGQGLWLTDSAVGNLKNGLAVSRTKNNACAVVTVSRKDDGVNNVLVRLLEPQVQQYLLQGSVTQIVSALNGEAIEVNTPASSMQTTSEQEVEGIFTIKNEHGVHARPGAVLVNEVKKYNATVLVQNLDRGGALVSAKSAMKIVSLGAVKGHRLRFVATGEQAQQAIDGIGAAIAAGLGE</sequence>
<dbReference type="SUPFAM" id="SSF55804">
    <property type="entry name" value="Phoshotransferase/anion transport protein"/>
    <property type="match status" value="1"/>
</dbReference>
<comment type="caution">
    <text evidence="9">The sequence shown here is derived from an EMBL/GenBank/DDBJ whole genome shotgun (WGS) entry which is preliminary data.</text>
</comment>
<dbReference type="Gene3D" id="3.30.1340.10">
    <property type="entry name" value="HPr-like"/>
    <property type="match status" value="1"/>
</dbReference>
<accession>A0A4R1KR56</accession>
<evidence type="ECO:0000256" key="5">
    <source>
        <dbReference type="ARBA" id="ARBA00022683"/>
    </source>
</evidence>
<evidence type="ECO:0000256" key="6">
    <source>
        <dbReference type="ARBA" id="ARBA00022777"/>
    </source>
</evidence>
<keyword evidence="6" id="KW-0418">Kinase</keyword>
<dbReference type="InterPro" id="IPR035895">
    <property type="entry name" value="HPr-like_sf"/>
</dbReference>
<evidence type="ECO:0000256" key="1">
    <source>
        <dbReference type="ARBA" id="ARBA00022448"/>
    </source>
</evidence>
<dbReference type="EMBL" id="SMGJ01000008">
    <property type="protein sequence ID" value="TCK67017.1"/>
    <property type="molecule type" value="Genomic_DNA"/>
</dbReference>
<evidence type="ECO:0000259" key="7">
    <source>
        <dbReference type="PROSITE" id="PS51094"/>
    </source>
</evidence>
<dbReference type="PROSITE" id="PS51094">
    <property type="entry name" value="PTS_EIIA_TYPE_2"/>
    <property type="match status" value="1"/>
</dbReference>
<dbReference type="Gene3D" id="3.40.930.10">
    <property type="entry name" value="Mannitol-specific EII, Chain A"/>
    <property type="match status" value="1"/>
</dbReference>
<dbReference type="CDD" id="cd00367">
    <property type="entry name" value="PTS-HPr_like"/>
    <property type="match status" value="1"/>
</dbReference>
<dbReference type="NCBIfam" id="TIGR01003">
    <property type="entry name" value="PTS_HPr_family"/>
    <property type="match status" value="1"/>
</dbReference>
<dbReference type="PANTHER" id="PTHR30181:SF3">
    <property type="entry name" value="MULTIPHOSPHORYL TRANSFER PROTEIN"/>
    <property type="match status" value="1"/>
</dbReference>
<evidence type="ECO:0000313" key="10">
    <source>
        <dbReference type="Proteomes" id="UP000295496"/>
    </source>
</evidence>
<dbReference type="PRINTS" id="PR00107">
    <property type="entry name" value="PHOSPHOCPHPR"/>
</dbReference>
<dbReference type="PROSITE" id="PS00372">
    <property type="entry name" value="PTS_EIIA_TYPE_2_HIS"/>
    <property type="match status" value="1"/>
</dbReference>
<keyword evidence="3" id="KW-0762">Sugar transport</keyword>
<protein>
    <submittedName>
        <fullName evidence="9">Phosphocarrier protein HPr /PTS system D-fructose-specific IIA component (F1P-forming) (Frc family)</fullName>
    </submittedName>
</protein>
<evidence type="ECO:0000256" key="4">
    <source>
        <dbReference type="ARBA" id="ARBA00022679"/>
    </source>
</evidence>
<dbReference type="NCBIfam" id="NF008319">
    <property type="entry name" value="PRK11109.1"/>
    <property type="match status" value="1"/>
</dbReference>
<dbReference type="CDD" id="cd00211">
    <property type="entry name" value="PTS_IIA_fru"/>
    <property type="match status" value="1"/>
</dbReference>
<dbReference type="GO" id="GO:0005886">
    <property type="term" value="C:plasma membrane"/>
    <property type="evidence" value="ECO:0007669"/>
    <property type="project" value="TreeGrafter"/>
</dbReference>
<keyword evidence="2" id="KW-0597">Phosphoprotein</keyword>
<keyword evidence="1" id="KW-0813">Transport</keyword>
<evidence type="ECO:0000313" key="9">
    <source>
        <dbReference type="EMBL" id="TCK67017.1"/>
    </source>
</evidence>
<dbReference type="InterPro" id="IPR000032">
    <property type="entry name" value="HPr-like"/>
</dbReference>
<dbReference type="InterPro" id="IPR016152">
    <property type="entry name" value="PTrfase/Anion_transptr"/>
</dbReference>
<dbReference type="GO" id="GO:0090563">
    <property type="term" value="F:protein-phosphocysteine-sugar phosphotransferase activity"/>
    <property type="evidence" value="ECO:0007669"/>
    <property type="project" value="TreeGrafter"/>
</dbReference>
<dbReference type="Pfam" id="PF00381">
    <property type="entry name" value="PTS-HPr"/>
    <property type="match status" value="1"/>
</dbReference>
<proteinExistence type="predicted"/>
<evidence type="ECO:0000259" key="8">
    <source>
        <dbReference type="PROSITE" id="PS51350"/>
    </source>
</evidence>
<keyword evidence="5" id="KW-0598">Phosphotransferase system</keyword>
<evidence type="ECO:0000256" key="2">
    <source>
        <dbReference type="ARBA" id="ARBA00022553"/>
    </source>
</evidence>
<gene>
    <name evidence="9" type="ORF">EV692_2140</name>
</gene>
<name>A0A4R1KR56_9PAST</name>
<dbReference type="Pfam" id="PF00359">
    <property type="entry name" value="PTS_EIIA_2"/>
    <property type="match status" value="1"/>
</dbReference>
<dbReference type="Proteomes" id="UP000295496">
    <property type="component" value="Unassembled WGS sequence"/>
</dbReference>
<dbReference type="InterPro" id="IPR002178">
    <property type="entry name" value="PTS_EIIA_type-2_dom"/>
</dbReference>
<dbReference type="PANTHER" id="PTHR30181">
    <property type="entry name" value="MANNITOL PERMEASE IIC COMPONENT"/>
    <property type="match status" value="1"/>
</dbReference>
<dbReference type="InterPro" id="IPR050893">
    <property type="entry name" value="Sugar_PTS"/>
</dbReference>